<organism evidence="2">
    <name type="scientific">Alexandrium catenella</name>
    <name type="common">Red tide dinoflagellate</name>
    <name type="synonym">Gonyaulax catenella</name>
    <dbReference type="NCBI Taxonomy" id="2925"/>
    <lineage>
        <taxon>Eukaryota</taxon>
        <taxon>Sar</taxon>
        <taxon>Alveolata</taxon>
        <taxon>Dinophyceae</taxon>
        <taxon>Gonyaulacales</taxon>
        <taxon>Pyrocystaceae</taxon>
        <taxon>Alexandrium</taxon>
    </lineage>
</organism>
<gene>
    <name evidence="2" type="ORF">ACAT0790_LOCUS10816</name>
</gene>
<reference evidence="2" key="1">
    <citation type="submission" date="2021-01" db="EMBL/GenBank/DDBJ databases">
        <authorList>
            <person name="Corre E."/>
            <person name="Pelletier E."/>
            <person name="Niang G."/>
            <person name="Scheremetjew M."/>
            <person name="Finn R."/>
            <person name="Kale V."/>
            <person name="Holt S."/>
            <person name="Cochrane G."/>
            <person name="Meng A."/>
            <person name="Brown T."/>
            <person name="Cohen L."/>
        </authorList>
    </citation>
    <scope>NUCLEOTIDE SEQUENCE</scope>
    <source>
        <strain evidence="2">OF101</strain>
    </source>
</reference>
<name>A0A7S1LLM4_ALECA</name>
<protein>
    <submittedName>
        <fullName evidence="2">Uncharacterized protein</fullName>
    </submittedName>
</protein>
<dbReference type="EMBL" id="HBGE01018104">
    <property type="protein sequence ID" value="CAD9107861.1"/>
    <property type="molecule type" value="Transcribed_RNA"/>
</dbReference>
<dbReference type="Gene3D" id="2.60.120.620">
    <property type="entry name" value="q2cbj1_9rhob like domain"/>
    <property type="match status" value="1"/>
</dbReference>
<proteinExistence type="predicted"/>
<feature type="region of interest" description="Disordered" evidence="1">
    <location>
        <begin position="33"/>
        <end position="151"/>
    </location>
</feature>
<feature type="compositionally biased region" description="Low complexity" evidence="1">
    <location>
        <begin position="86"/>
        <end position="114"/>
    </location>
</feature>
<dbReference type="AlphaFoldDB" id="A0A7S1LLM4"/>
<accession>A0A7S1LLM4</accession>
<sequence>MVSRGAFRASGEGEAGRQVFLVDGDADLQVDAESVSSAWITDSEPENCEEARASPNVAAPTPERQTGSSKPVRKRSRLWRMRHRLGSSSSSSSSSGSSSSDGSSSTSTGSSSGSDRGEDEASSKRSKQAMQVDAEGPRQAPNSAPEQKRTPLKWLESGKRYRCLAVAEGFLRLEDIQALHAIAKHSSVKEINDRKGYLAFQHRVWRFELQLRALAPDLYRRLLALMHQADAEKWARMRKNSKKRQVYPEVEYIDYDVEYEGKPCFIEPHVDNKSAVTLVAMLSPSADYAGGRSCFRRPEGRSGHRELSLQMGDAVLFRGEKLLHWISPVTSGRRVILQIELSRV</sequence>
<evidence type="ECO:0000313" key="2">
    <source>
        <dbReference type="EMBL" id="CAD9107861.1"/>
    </source>
</evidence>
<feature type="compositionally biased region" description="Basic residues" evidence="1">
    <location>
        <begin position="71"/>
        <end position="85"/>
    </location>
</feature>
<evidence type="ECO:0000256" key="1">
    <source>
        <dbReference type="SAM" id="MobiDB-lite"/>
    </source>
</evidence>